<dbReference type="Proteomes" id="UP000199343">
    <property type="component" value="Unassembled WGS sequence"/>
</dbReference>
<name>A0A1C6VWA1_9ACTN</name>
<protein>
    <submittedName>
        <fullName evidence="1">Uncharacterized protein</fullName>
    </submittedName>
</protein>
<proteinExistence type="predicted"/>
<evidence type="ECO:0000313" key="1">
    <source>
        <dbReference type="EMBL" id="SCL70575.1"/>
    </source>
</evidence>
<reference evidence="1 2" key="1">
    <citation type="submission" date="2016-06" db="EMBL/GenBank/DDBJ databases">
        <authorList>
            <person name="Kjaerup R.B."/>
            <person name="Dalgaard T.S."/>
            <person name="Juul-Madsen H.R."/>
        </authorList>
    </citation>
    <scope>NUCLEOTIDE SEQUENCE [LARGE SCALE GENOMIC DNA]</scope>
    <source>
        <strain evidence="1 2">DSM 43363</strain>
    </source>
</reference>
<evidence type="ECO:0000313" key="2">
    <source>
        <dbReference type="Proteomes" id="UP000199343"/>
    </source>
</evidence>
<dbReference type="RefSeq" id="WP_176733791.1">
    <property type="nucleotide sequence ID" value="NZ_FMIC01000002.1"/>
</dbReference>
<dbReference type="EMBL" id="FMIC01000002">
    <property type="protein sequence ID" value="SCL70575.1"/>
    <property type="molecule type" value="Genomic_DNA"/>
</dbReference>
<sequence>MAALRNVDKAGVWTFTGDTMRATLTIDPGGQTMAAKWERSPDGATWADWMDMEFVREA</sequence>
<accession>A0A1C6VWA1</accession>
<dbReference type="AlphaFoldDB" id="A0A1C6VWA1"/>
<gene>
    <name evidence="1" type="ORF">GA0070608_4377</name>
</gene>
<organism evidence="1 2">
    <name type="scientific">Micromonospora peucetia</name>
    <dbReference type="NCBI Taxonomy" id="47871"/>
    <lineage>
        <taxon>Bacteria</taxon>
        <taxon>Bacillati</taxon>
        <taxon>Actinomycetota</taxon>
        <taxon>Actinomycetes</taxon>
        <taxon>Micromonosporales</taxon>
        <taxon>Micromonosporaceae</taxon>
        <taxon>Micromonospora</taxon>
    </lineage>
</organism>